<dbReference type="Proteomes" id="UP001497453">
    <property type="component" value="Chromosome 4"/>
</dbReference>
<reference evidence="2" key="1">
    <citation type="submission" date="2024-04" db="EMBL/GenBank/DDBJ databases">
        <authorList>
            <person name="Shaw F."/>
            <person name="Minotto A."/>
        </authorList>
    </citation>
    <scope>NUCLEOTIDE SEQUENCE [LARGE SCALE GENOMIC DNA]</scope>
</reference>
<proteinExistence type="predicted"/>
<name>A0ABP1DJP4_9APHY</name>
<keyword evidence="2" id="KW-1185">Reference proteome</keyword>
<evidence type="ECO:0008006" key="3">
    <source>
        <dbReference type="Google" id="ProtNLM"/>
    </source>
</evidence>
<evidence type="ECO:0000313" key="2">
    <source>
        <dbReference type="Proteomes" id="UP001497453"/>
    </source>
</evidence>
<gene>
    <name evidence="1" type="ORF">GFSPODELE1_LOCUS6663</name>
</gene>
<organism evidence="1 2">
    <name type="scientific">Somion occarium</name>
    <dbReference type="NCBI Taxonomy" id="3059160"/>
    <lineage>
        <taxon>Eukaryota</taxon>
        <taxon>Fungi</taxon>
        <taxon>Dikarya</taxon>
        <taxon>Basidiomycota</taxon>
        <taxon>Agaricomycotina</taxon>
        <taxon>Agaricomycetes</taxon>
        <taxon>Polyporales</taxon>
        <taxon>Cerrenaceae</taxon>
        <taxon>Somion</taxon>
    </lineage>
</organism>
<dbReference type="EMBL" id="OZ037947">
    <property type="protein sequence ID" value="CAL1708035.1"/>
    <property type="molecule type" value="Genomic_DNA"/>
</dbReference>
<accession>A0ABP1DJP4</accession>
<protein>
    <recommendedName>
        <fullName evidence="3">F-box domain-containing protein</fullName>
    </recommendedName>
</protein>
<sequence>MKHLRQLFHIHDRFSAQPQPPCDGLPHELVAEVIKYLCAPLDSELMMPAFLYEGEREESMDAYDFTRTSNKIARRLLASVEDMRTAQASLCSAALVCRLWSNVVAEHLYLHSVVMSTVSCDKLRHTLKKLKRIDATGPLKKLTLLRVAPQEPNERAAKREEQAQAKLLHSLMKLTWSASLDTLTLINMPHATSSFVLQSVDSQLTIHNGPRKLVVSFGYLSNAMPTFVNLKVLCLRTVRPFFAIEDSLDVTKMPHLQILQMVDAQLAAYDEWFYRFRNHPTLETLEIYFALNIENGREICTLWWVLHAIPSTWTSIRHITLGILDTLPSGRTHYKDVVQCQLPLHLKSLTLLVNTPSMWSSCLFGQEWHGEDVIDNFLKNLRNIAGSKGSFRSLTFVTLPIPTEGLNDLEYLPNPMDGCEFAKRGRQRLQDIQKFCNDISVTCIIKECEDLSVYVNERLRC</sequence>
<evidence type="ECO:0000313" key="1">
    <source>
        <dbReference type="EMBL" id="CAL1708035.1"/>
    </source>
</evidence>